<reference evidence="2 3" key="1">
    <citation type="journal article" date="2016" name="Nat. Commun.">
        <title>Thousands of microbial genomes shed light on interconnected biogeochemical processes in an aquifer system.</title>
        <authorList>
            <person name="Anantharaman K."/>
            <person name="Brown C.T."/>
            <person name="Hug L.A."/>
            <person name="Sharon I."/>
            <person name="Castelle C.J."/>
            <person name="Probst A.J."/>
            <person name="Thomas B.C."/>
            <person name="Singh A."/>
            <person name="Wilkins M.J."/>
            <person name="Karaoz U."/>
            <person name="Brodie E.L."/>
            <person name="Williams K.H."/>
            <person name="Hubbard S.S."/>
            <person name="Banfield J.F."/>
        </authorList>
    </citation>
    <scope>NUCLEOTIDE SEQUENCE [LARGE SCALE GENOMIC DNA]</scope>
</reference>
<sequence length="197" mass="22257">MELPFDLPAKRTAWERIKYPKLLLLFLTFVVAYILFREWEAVPYHEFLLAYWYLGAFLGGLFFVYGFTAAPATVLLLFLGRDNNLFFIGIIAGLGALVGDLVIFKFIQHSFADEIEHIWQWKIWLWFTALTNRAPEGLRKYVLLVFAGFIIASPLPDEIGVSLLAASRGISIESFAVLSFALNTIGIFLILMLGAGL</sequence>
<organism evidence="2 3">
    <name type="scientific">Candidatus Uhrbacteria bacterium RIFCSPLOWO2_01_FULL_47_25</name>
    <dbReference type="NCBI Taxonomy" id="1802402"/>
    <lineage>
        <taxon>Bacteria</taxon>
        <taxon>Candidatus Uhriibacteriota</taxon>
    </lineage>
</organism>
<feature type="transmembrane region" description="Helical" evidence="1">
    <location>
        <begin position="21"/>
        <end position="39"/>
    </location>
</feature>
<dbReference type="EMBL" id="MGEK01000003">
    <property type="protein sequence ID" value="OGL83053.1"/>
    <property type="molecule type" value="Genomic_DNA"/>
</dbReference>
<evidence type="ECO:0008006" key="4">
    <source>
        <dbReference type="Google" id="ProtNLM"/>
    </source>
</evidence>
<accession>A0A1F7UXP0</accession>
<feature type="transmembrane region" description="Helical" evidence="1">
    <location>
        <begin position="51"/>
        <end position="78"/>
    </location>
</feature>
<dbReference type="Proteomes" id="UP000176846">
    <property type="component" value="Unassembled WGS sequence"/>
</dbReference>
<feature type="transmembrane region" description="Helical" evidence="1">
    <location>
        <begin position="141"/>
        <end position="163"/>
    </location>
</feature>
<comment type="caution">
    <text evidence="2">The sequence shown here is derived from an EMBL/GenBank/DDBJ whole genome shotgun (WGS) entry which is preliminary data.</text>
</comment>
<name>A0A1F7UXP0_9BACT</name>
<evidence type="ECO:0000313" key="3">
    <source>
        <dbReference type="Proteomes" id="UP000176846"/>
    </source>
</evidence>
<feature type="transmembrane region" description="Helical" evidence="1">
    <location>
        <begin position="85"/>
        <end position="107"/>
    </location>
</feature>
<keyword evidence="1" id="KW-0472">Membrane</keyword>
<evidence type="ECO:0000256" key="1">
    <source>
        <dbReference type="SAM" id="Phobius"/>
    </source>
</evidence>
<protein>
    <recommendedName>
        <fullName evidence="4">TVP38/TMEM64 family membrane protein</fullName>
    </recommendedName>
</protein>
<proteinExistence type="predicted"/>
<keyword evidence="1" id="KW-0812">Transmembrane</keyword>
<keyword evidence="1" id="KW-1133">Transmembrane helix</keyword>
<evidence type="ECO:0000313" key="2">
    <source>
        <dbReference type="EMBL" id="OGL83053.1"/>
    </source>
</evidence>
<dbReference type="AlphaFoldDB" id="A0A1F7UXP0"/>
<feature type="transmembrane region" description="Helical" evidence="1">
    <location>
        <begin position="175"/>
        <end position="195"/>
    </location>
</feature>
<gene>
    <name evidence="2" type="ORF">A2936_05035</name>
</gene>